<keyword evidence="8" id="KW-0472">Membrane</keyword>
<evidence type="ECO:0000256" key="5">
    <source>
        <dbReference type="ARBA" id="ARBA00022792"/>
    </source>
</evidence>
<name>A0AAF5PKX6_WUCBA</name>
<reference evidence="9" key="2">
    <citation type="journal article" date="2016" name="Mol. Ecol.">
        <title>Population genomics of the filarial nematode parasite Wuchereria bancrofti from mosquitoes.</title>
        <authorList>
            <person name="Small S.T."/>
            <person name="Reimer L.J."/>
            <person name="Tisch D.J."/>
            <person name="King C.L."/>
            <person name="Christensen B.M."/>
            <person name="Siba P.M."/>
            <person name="Kazura J.W."/>
            <person name="Serre D."/>
            <person name="Zimmerman P.A."/>
        </authorList>
    </citation>
    <scope>NUCLEOTIDE SEQUENCE</scope>
    <source>
        <strain evidence="9">pt0022</strain>
    </source>
</reference>
<dbReference type="AlphaFoldDB" id="A0AAF5PKX6"/>
<evidence type="ECO:0000256" key="2">
    <source>
        <dbReference type="ARBA" id="ARBA00022448"/>
    </source>
</evidence>
<accession>A0AAF5PKX6</accession>
<protein>
    <submittedName>
        <fullName evidence="10">Uncharacterized protein</fullName>
    </submittedName>
</protein>
<keyword evidence="4" id="KW-0677">Repeat</keyword>
<evidence type="ECO:0000256" key="8">
    <source>
        <dbReference type="ARBA" id="ARBA00023136"/>
    </source>
</evidence>
<evidence type="ECO:0000256" key="7">
    <source>
        <dbReference type="ARBA" id="ARBA00023128"/>
    </source>
</evidence>
<dbReference type="InterPro" id="IPR023395">
    <property type="entry name" value="MCP_dom_sf"/>
</dbReference>
<reference evidence="10" key="3">
    <citation type="submission" date="2024-02" db="UniProtKB">
        <authorList>
            <consortium name="WormBaseParasite"/>
        </authorList>
    </citation>
    <scope>IDENTIFICATION</scope>
    <source>
        <strain evidence="10">pt0022</strain>
    </source>
</reference>
<dbReference type="WBParaSite" id="mrna-Wban_02146">
    <property type="protein sequence ID" value="mrna-Wban_02146"/>
    <property type="gene ID" value="Wban_02146"/>
</dbReference>
<evidence type="ECO:0000256" key="4">
    <source>
        <dbReference type="ARBA" id="ARBA00022737"/>
    </source>
</evidence>
<dbReference type="InterPro" id="IPR052465">
    <property type="entry name" value="Mito_NAD+_Carrier"/>
</dbReference>
<evidence type="ECO:0000313" key="9">
    <source>
        <dbReference type="Proteomes" id="UP000093561"/>
    </source>
</evidence>
<reference evidence="9" key="1">
    <citation type="submission" date="2015-03" db="EMBL/GenBank/DDBJ databases">
        <title>Wuchereria bancrofti Genome Sequencing Papua New Guinea Strain.</title>
        <authorList>
            <person name="Small S.T."/>
            <person name="Serre D."/>
            <person name="Zimmerman P.A."/>
        </authorList>
    </citation>
    <scope>NUCLEOTIDE SEQUENCE [LARGE SCALE GENOMIC DNA]</scope>
    <source>
        <strain evidence="9">pt0022</strain>
    </source>
</reference>
<keyword evidence="3" id="KW-0812">Transmembrane</keyword>
<evidence type="ECO:0000256" key="6">
    <source>
        <dbReference type="ARBA" id="ARBA00022989"/>
    </source>
</evidence>
<keyword evidence="7" id="KW-0496">Mitochondrion</keyword>
<dbReference type="PANTHER" id="PTHR46131:SF1">
    <property type="entry name" value="SD08549P"/>
    <property type="match status" value="1"/>
</dbReference>
<organism evidence="9 10">
    <name type="scientific">Wuchereria bancrofti</name>
    <dbReference type="NCBI Taxonomy" id="6293"/>
    <lineage>
        <taxon>Eukaryota</taxon>
        <taxon>Metazoa</taxon>
        <taxon>Ecdysozoa</taxon>
        <taxon>Nematoda</taxon>
        <taxon>Chromadorea</taxon>
        <taxon>Rhabditida</taxon>
        <taxon>Spirurina</taxon>
        <taxon>Spiruromorpha</taxon>
        <taxon>Filarioidea</taxon>
        <taxon>Onchocercidae</taxon>
        <taxon>Wuchereria</taxon>
    </lineage>
</organism>
<dbReference type="SUPFAM" id="SSF103506">
    <property type="entry name" value="Mitochondrial carrier"/>
    <property type="match status" value="1"/>
</dbReference>
<proteinExistence type="predicted"/>
<dbReference type="GO" id="GO:0051724">
    <property type="term" value="F:NAD transmembrane transporter activity"/>
    <property type="evidence" value="ECO:0007669"/>
    <property type="project" value="TreeGrafter"/>
</dbReference>
<evidence type="ECO:0000313" key="10">
    <source>
        <dbReference type="WBParaSite" id="mrna-Wban_02146"/>
    </source>
</evidence>
<sequence>MNIVHRHNKVIDTDYLTVLIEKLWSDFSNAIQKQKYQNFVAGWSAGFVETLQLYPQTKVIFRQQLQGITAKGVFGQLRNEGCWMLYRGMLSPLIQRTAT</sequence>
<dbReference type="Gene3D" id="1.50.40.10">
    <property type="entry name" value="Mitochondrial carrier domain"/>
    <property type="match status" value="1"/>
</dbReference>
<evidence type="ECO:0000256" key="3">
    <source>
        <dbReference type="ARBA" id="ARBA00022692"/>
    </source>
</evidence>
<dbReference type="Proteomes" id="UP000093561">
    <property type="component" value="Unassembled WGS sequence"/>
</dbReference>
<dbReference type="PANTHER" id="PTHR46131">
    <property type="entry name" value="SD08549P"/>
    <property type="match status" value="1"/>
</dbReference>
<keyword evidence="5" id="KW-0999">Mitochondrion inner membrane</keyword>
<keyword evidence="6" id="KW-1133">Transmembrane helix</keyword>
<comment type="subcellular location">
    <subcellularLocation>
        <location evidence="1">Mitochondrion inner membrane</location>
        <topology evidence="1">Multi-pass membrane protein</topology>
    </subcellularLocation>
</comment>
<keyword evidence="2" id="KW-0813">Transport</keyword>
<evidence type="ECO:0000256" key="1">
    <source>
        <dbReference type="ARBA" id="ARBA00004448"/>
    </source>
</evidence>
<dbReference type="GO" id="GO:0005743">
    <property type="term" value="C:mitochondrial inner membrane"/>
    <property type="evidence" value="ECO:0007669"/>
    <property type="project" value="UniProtKB-SubCell"/>
</dbReference>